<feature type="compositionally biased region" description="Polar residues" evidence="2">
    <location>
        <begin position="1750"/>
        <end position="1761"/>
    </location>
</feature>
<feature type="compositionally biased region" description="Polar residues" evidence="2">
    <location>
        <begin position="450"/>
        <end position="476"/>
    </location>
</feature>
<dbReference type="InterPro" id="IPR004170">
    <property type="entry name" value="WWE_dom"/>
</dbReference>
<dbReference type="RefSeq" id="XP_022831856.1">
    <property type="nucleotide sequence ID" value="XM_022976088.1"/>
</dbReference>
<dbReference type="SMART" id="SM01127">
    <property type="entry name" value="DDHD"/>
    <property type="match status" value="1"/>
</dbReference>
<feature type="domain" description="DDHD" evidence="4">
    <location>
        <begin position="2392"/>
        <end position="2591"/>
    </location>
</feature>
<comment type="similarity">
    <text evidence="1">Belongs to the PA-PLA1 family.</text>
</comment>
<sequence>MSDKSFGDCPSRNIVKNPLLSTAVTGLSIEDLTHNAVLIPVAATQGLITGSEHQIGSNNHTLGHSEHDFTNFPSGDSNTNVFAPQTTVSAHPLPLDNQQLLHSEKKSEKMVPSLSKASLNTEDDFDVNEYFARLHGTRYVSAPINSNPDENANLATEDNLEEINLNDDKVAEPQQSLTADIAQNFSQLPTVLPHVASAVFSSFSNMLNYKSREQTPDDRQQDSLQPAPGPVGSGFVGQNLSVDTSQVAEEVAKDVAPPPKEMGSAGASSFRITSKKRYAQIPGLSSGTNFETLQKIELNPLTKNVTNYFVPSYEGKAEEPVGTPSQTIEAPKHDTYDIFSPKPEANPSDFQSNAFNISMDNDSKSFEERLPPPTSYATQGNATIPPPPMFSSQRTSSQSAKSVLPPSVARRIGSNHPVIKPQTVQTFHTENIFVPTFDPMAFSNEPAQPIGSSFGETPSQSFDSQIVTQQPTSHSQDAALANVSSIPPPAQFTQPTSAFTATPKAPPTQLPPQTLPPPPSNIPTNLPAPPMFAPTQPTSSSIFAPPKLEDKSKSAKESVPPNIFAPTPPTQVPPGPIKPPTIGPTPNIGPPTFFSPPPVESAPIFYSTDNKQVQPSQQYVSEPPKPLVEPPKATGAVNYRLNKKRPQYYSGPIEGVGSISNSIKPIIAPVDPVTFHGAMFTPQQPADLNVPSSIPFDLSKPAENEPLVPPDSAQNLINAPTPVFDISQTAPYQHFDITNPEPNTALYNTAFDLSRPTTENYEPVEQKESKGFGIIGSLKSKLSSIDINKIQHSVTTFFDPAYNDTTKQDFSAQQNVPYANNPYQAQTAQTNLEIFVPGPQQNIQQYPYDYQHQSLYSNNEYYRYPNFQNQGQPAAGHCSNEHHYPSHSQHPKAYDNSQHGYGNQPMNSMFHSSNLHTHGDNVMTVEPTNVNNSNVMTYKETQDFNAEREMDANVARAGPEVSRLLQSTTSIEERFATNFFHNKYATAAEPIKQTDETPHNIPPIGQDRTTKDSFDPIKQDAQVAEPVAMFNPDTVNLFANLQIDSKDDIKQADKTPHNIPPIGQDRMFTKDSFQPIKPDAQVSEPVAMFNPNTVNLFGNLKIDSKGDIKQADKTPHNIPPIGQDRTVTKESFEPIKQDAQVAEPVAMFNPNTVNLFGNLNIDSKDDSNEKTKNTFTTQSFKGEEKQDISTNEAQSVDLFANIKTDSEEKESKLFPAIDIKASVQSFKEDTKPQNLFPFEKKEISSSKDNLLDSLTKDDGMILGVSSVPLFGLSPMVVEQPKDSVGSEMIGSLPERNASTSFFEHSQKLEDYGAKHADALNPNASFSFFENISAPIKDETQELVTDVKMTNFFDNSNVIGQIVKDETLESKENFEKDITADISNTTQEDDENASELSICETCREVNKPEDKEEDQDVTSQLIENITAPIQLSNPVEATLTETPVLEPVSTDQETFNAGQFEEISHITEETIETIQVQSAIELLDDVGEVNPMNYGWNESALKEDYNFNVDTNQIGFFGKSSLFFDKGAATEEIENEKNKLVRQMSVPSAPPAEEEEDSKSDETGVLDVNSIEQDAKKDFPLFEEFVIEPSENDDDNFNEQERSEGVLDSFTDRIEKYKSLEPSECGDPLGSSFFPMPHPIGMSSYFDTGNYAVEAHYRNTNTRPAPALSIPPGFEEEYKRRLALAKQREENLRKEMVVVPDTSTQTKTTSVATYCASRIASSYNCPPPPVGFNIETNLSNLVKDEDEITPENLSPAISQNVLTAGDDKPPKRSNDNETKLPEFVNVFGLKPVEDFDDKKEKESSIDVSKTSEEEKVLPTFQAFGASKPKTEEKPEEKLPDPINFFSDTTTTNPPESFSRLASYFSSPPKTDHAKSFFELSQSQNHYRHATSEQKSKINDLIKDLTSVQNISPSQDQIIKHVNYFTVEYDTVLSEFKHGEVFGKESADLNEDVNLDRDFTNCRYCTEIVNTSFTVKTAINTTSDQGTSTAPNNNDMESKNKAARGSVTVSFDGVTVQEDNNLGILSEAENRSATEYSPVLHHWFYRVDVEDKSIWRGFSVQDSRALENAFLNPNLTENTMVATDGGRYDVNIVGRLRIPVYWTDKPTNVRRCSWFYKGTTDARYVPYTEAVAEKLEEEYRHGMTTAEWHRRLVLPNGEVVVMHGPSVMVHFLHSENAFSTPPQSSCRPRVVRRGHDESEIEDTEPSSIDHLLLLCHGVGSACDMRFRSVEEVVEDFRTTSLQLIQSHYRNSYDQGIVSRVEVLPISWHATLHSGETGVDRRLSQITLDSIPRLRSFTNETVLDVLFYTSPVFCQTILDTVCKELNRIYELFLQRNPDFKGGVSLGGHSLGSVILYDLLCHQNEMSPEESRHKSDKNYVHGPAGTGQPAVRYPQLLFAPAALYALGSPIAIFECIRGVESLGASFSLPTCKNFFNIFHPYDPIAYRIEPLINPVLRDLKPSLIPHHKGRKRMHLELKDTMARVGADLKQKLLESLRSTWNKWKTQPTEGQLEKVVEEELEKEQLTDDSKEEMARERELSTPEKLGRLNGGRRIDYVLQEAPLEMINEYLFAMSSHVGYWESEDTMLLILREIYSALGVQPDSTVPQQNMTVQRTRPVKTDETIIINNTDTPSTSRGPI</sequence>
<feature type="region of interest" description="Disordered" evidence="2">
    <location>
        <begin position="1534"/>
        <end position="1564"/>
    </location>
</feature>
<feature type="compositionally biased region" description="Basic and acidic residues" evidence="2">
    <location>
        <begin position="212"/>
        <end position="221"/>
    </location>
</feature>
<feature type="region of interest" description="Disordered" evidence="2">
    <location>
        <begin position="1750"/>
        <end position="1781"/>
    </location>
</feature>
<evidence type="ECO:0000256" key="2">
    <source>
        <dbReference type="SAM" id="MobiDB-lite"/>
    </source>
</evidence>
<dbReference type="InterPro" id="IPR058055">
    <property type="entry name" value="PA-PLA1"/>
</dbReference>
<dbReference type="Pfam" id="PF02825">
    <property type="entry name" value="WWE"/>
    <property type="match status" value="1"/>
</dbReference>
<feature type="compositionally biased region" description="Basic and acidic residues" evidence="2">
    <location>
        <begin position="547"/>
        <end position="556"/>
    </location>
</feature>
<feature type="compositionally biased region" description="Basic and acidic residues" evidence="2">
    <location>
        <begin position="1764"/>
        <end position="1779"/>
    </location>
</feature>
<keyword evidence="5" id="KW-1185">Reference proteome</keyword>
<evidence type="ECO:0000313" key="7">
    <source>
        <dbReference type="RefSeq" id="XP_022831856.1"/>
    </source>
</evidence>
<organism evidence="5 6">
    <name type="scientific">Spodoptera litura</name>
    <name type="common">Asian cotton leafworm</name>
    <dbReference type="NCBI Taxonomy" id="69820"/>
    <lineage>
        <taxon>Eukaryota</taxon>
        <taxon>Metazoa</taxon>
        <taxon>Ecdysozoa</taxon>
        <taxon>Arthropoda</taxon>
        <taxon>Hexapoda</taxon>
        <taxon>Insecta</taxon>
        <taxon>Pterygota</taxon>
        <taxon>Neoptera</taxon>
        <taxon>Endopterygota</taxon>
        <taxon>Lepidoptera</taxon>
        <taxon>Glossata</taxon>
        <taxon>Ditrysia</taxon>
        <taxon>Noctuoidea</taxon>
        <taxon>Noctuidae</taxon>
        <taxon>Amphipyrinae</taxon>
        <taxon>Spodoptera</taxon>
    </lineage>
</organism>
<feature type="region of interest" description="Disordered" evidence="2">
    <location>
        <begin position="994"/>
        <end position="1013"/>
    </location>
</feature>
<feature type="region of interest" description="Disordered" evidence="2">
    <location>
        <begin position="52"/>
        <end position="83"/>
    </location>
</feature>
<dbReference type="GO" id="GO:0046872">
    <property type="term" value="F:metal ion binding"/>
    <property type="evidence" value="ECO:0007669"/>
    <property type="project" value="InterPro"/>
</dbReference>
<dbReference type="PROSITE" id="PS51043">
    <property type="entry name" value="DDHD"/>
    <property type="match status" value="1"/>
</dbReference>
<dbReference type="GeneID" id="111360209"/>
<dbReference type="Pfam" id="PF02862">
    <property type="entry name" value="DDHD"/>
    <property type="match status" value="1"/>
</dbReference>
<evidence type="ECO:0000313" key="6">
    <source>
        <dbReference type="RefSeq" id="XP_022831851.1"/>
    </source>
</evidence>
<feature type="region of interest" description="Disordered" evidence="2">
    <location>
        <begin position="443"/>
        <end position="574"/>
    </location>
</feature>
<accession>A0A9J7IYM9</accession>
<feature type="region of interest" description="Disordered" evidence="2">
    <location>
        <begin position="871"/>
        <end position="898"/>
    </location>
</feature>
<feature type="compositionally biased region" description="Pro residues" evidence="2">
    <location>
        <begin position="504"/>
        <end position="532"/>
    </location>
</feature>
<evidence type="ECO:0000259" key="3">
    <source>
        <dbReference type="PROSITE" id="PS50918"/>
    </source>
</evidence>
<feature type="compositionally biased region" description="Polar residues" evidence="2">
    <location>
        <begin position="71"/>
        <end position="83"/>
    </location>
</feature>
<gene>
    <name evidence="6 7" type="primary">LOC111360209</name>
</gene>
<dbReference type="InterPro" id="IPR057825">
    <property type="entry name" value="WWE_SEC23-DDH2"/>
</dbReference>
<dbReference type="Proteomes" id="UP000301870">
    <property type="component" value="Chromosome 3"/>
</dbReference>
<name>A0A9J7IYM9_SPOLT</name>
<evidence type="ECO:0000256" key="1">
    <source>
        <dbReference type="ARBA" id="ARBA00038464"/>
    </source>
</evidence>
<dbReference type="KEGG" id="sliu:111360209"/>
<dbReference type="CTD" id="34109"/>
<dbReference type="RefSeq" id="XP_022831851.1">
    <property type="nucleotide sequence ID" value="XM_022976083.1"/>
</dbReference>
<feature type="region of interest" description="Disordered" evidence="2">
    <location>
        <begin position="2517"/>
        <end position="2537"/>
    </location>
</feature>
<feature type="domain" description="WWE" evidence="3">
    <location>
        <begin position="2027"/>
        <end position="2109"/>
    </location>
</feature>
<dbReference type="GO" id="GO:0030134">
    <property type="term" value="C:COPII-coated ER to Golgi transport vesicle"/>
    <property type="evidence" value="ECO:0007669"/>
    <property type="project" value="TreeGrafter"/>
</dbReference>
<evidence type="ECO:0000259" key="4">
    <source>
        <dbReference type="PROSITE" id="PS51043"/>
    </source>
</evidence>
<dbReference type="InterPro" id="IPR004177">
    <property type="entry name" value="DDHD_dom"/>
</dbReference>
<proteinExistence type="inferred from homology"/>
<dbReference type="PROSITE" id="PS50918">
    <property type="entry name" value="WWE"/>
    <property type="match status" value="1"/>
</dbReference>
<dbReference type="OrthoDB" id="69269at2759"/>
<dbReference type="PANTHER" id="PTHR23509:SF10">
    <property type="entry name" value="LD21067P"/>
    <property type="match status" value="1"/>
</dbReference>
<feature type="region of interest" description="Disordered" evidence="2">
    <location>
        <begin position="363"/>
        <end position="398"/>
    </location>
</feature>
<feature type="compositionally biased region" description="Polar residues" evidence="2">
    <location>
        <begin position="52"/>
        <end position="62"/>
    </location>
</feature>
<dbReference type="PANTHER" id="PTHR23509">
    <property type="entry name" value="PA-PL1 PHOSPHOLIPASE FAMILY"/>
    <property type="match status" value="1"/>
</dbReference>
<dbReference type="Pfam" id="PF23464">
    <property type="entry name" value="WWE_3"/>
    <property type="match status" value="1"/>
</dbReference>
<dbReference type="GO" id="GO:0004620">
    <property type="term" value="F:phospholipase activity"/>
    <property type="evidence" value="ECO:0007669"/>
    <property type="project" value="TreeGrafter"/>
</dbReference>
<reference evidence="6 7" key="1">
    <citation type="submission" date="2025-04" db="UniProtKB">
        <authorList>
            <consortium name="RefSeq"/>
        </authorList>
    </citation>
    <scope>IDENTIFICATION</scope>
    <source>
        <strain evidence="6 7">Ishihara</strain>
        <tissue evidence="6 7">Whole body</tissue>
    </source>
</reference>
<evidence type="ECO:0000313" key="5">
    <source>
        <dbReference type="Proteomes" id="UP000301870"/>
    </source>
</evidence>
<protein>
    <submittedName>
        <fullName evidence="6">Uncharacterized protein LOC111360209 isoform X1</fullName>
    </submittedName>
    <submittedName>
        <fullName evidence="7">Uncharacterized protein LOC111360209 isoform X2</fullName>
    </submittedName>
</protein>
<feature type="region of interest" description="Disordered" evidence="2">
    <location>
        <begin position="212"/>
        <end position="238"/>
    </location>
</feature>